<feature type="region of interest" description="Disordered" evidence="1">
    <location>
        <begin position="66"/>
        <end position="85"/>
    </location>
</feature>
<dbReference type="Gene3D" id="1.20.5.110">
    <property type="match status" value="1"/>
</dbReference>
<feature type="compositionally biased region" description="Gly residues" evidence="1">
    <location>
        <begin position="68"/>
        <end position="85"/>
    </location>
</feature>
<keyword evidence="4" id="KW-0675">Receptor</keyword>
<keyword evidence="2" id="KW-0812">Transmembrane</keyword>
<organism evidence="4 5">
    <name type="scientific">Tribonema minus</name>
    <dbReference type="NCBI Taxonomy" id="303371"/>
    <lineage>
        <taxon>Eukaryota</taxon>
        <taxon>Sar</taxon>
        <taxon>Stramenopiles</taxon>
        <taxon>Ochrophyta</taxon>
        <taxon>PX clade</taxon>
        <taxon>Xanthophyceae</taxon>
        <taxon>Tribonematales</taxon>
        <taxon>Tribonemataceae</taxon>
        <taxon>Tribonema</taxon>
    </lineage>
</organism>
<dbReference type="InterPro" id="IPR000727">
    <property type="entry name" value="T_SNARE_dom"/>
</dbReference>
<name>A0A835ZEW5_9STRA</name>
<dbReference type="OrthoDB" id="29755at2759"/>
<evidence type="ECO:0000313" key="5">
    <source>
        <dbReference type="Proteomes" id="UP000664859"/>
    </source>
</evidence>
<accession>A0A835ZEW5</accession>
<evidence type="ECO:0000256" key="1">
    <source>
        <dbReference type="SAM" id="MobiDB-lite"/>
    </source>
</evidence>
<feature type="domain" description="T-SNARE coiled-coil homology" evidence="3">
    <location>
        <begin position="92"/>
        <end position="154"/>
    </location>
</feature>
<comment type="caution">
    <text evidence="4">The sequence shown here is derived from an EMBL/GenBank/DDBJ whole genome shotgun (WGS) entry which is preliminary data.</text>
</comment>
<dbReference type="SUPFAM" id="SSF58038">
    <property type="entry name" value="SNARE fusion complex"/>
    <property type="match status" value="1"/>
</dbReference>
<evidence type="ECO:0000313" key="4">
    <source>
        <dbReference type="EMBL" id="KAG5192501.1"/>
    </source>
</evidence>
<keyword evidence="2" id="KW-1133">Transmembrane helix</keyword>
<evidence type="ECO:0000259" key="3">
    <source>
        <dbReference type="PROSITE" id="PS50192"/>
    </source>
</evidence>
<dbReference type="Proteomes" id="UP000664859">
    <property type="component" value="Unassembled WGS sequence"/>
</dbReference>
<protein>
    <submittedName>
        <fullName evidence="4">Soluble NSF attachment protein receptor</fullName>
    </submittedName>
</protein>
<dbReference type="PROSITE" id="PS50192">
    <property type="entry name" value="T_SNARE"/>
    <property type="match status" value="1"/>
</dbReference>
<reference evidence="4" key="1">
    <citation type="submission" date="2021-02" db="EMBL/GenBank/DDBJ databases">
        <title>First Annotated Genome of the Yellow-green Alga Tribonema minus.</title>
        <authorList>
            <person name="Mahan K.M."/>
        </authorList>
    </citation>
    <scope>NUCLEOTIDE SEQUENCE</scope>
    <source>
        <strain evidence="4">UTEX B ZZ1240</strain>
    </source>
</reference>
<dbReference type="CDD" id="cd15841">
    <property type="entry name" value="SNARE_Qc"/>
    <property type="match status" value="1"/>
</dbReference>
<keyword evidence="5" id="KW-1185">Reference proteome</keyword>
<proteinExistence type="predicted"/>
<dbReference type="AlphaFoldDB" id="A0A835ZEW5"/>
<feature type="transmembrane region" description="Helical" evidence="2">
    <location>
        <begin position="192"/>
        <end position="210"/>
    </location>
</feature>
<evidence type="ECO:0000256" key="2">
    <source>
        <dbReference type="SAM" id="Phobius"/>
    </source>
</evidence>
<dbReference type="EMBL" id="JAFCMP010000005">
    <property type="protein sequence ID" value="KAG5192501.1"/>
    <property type="molecule type" value="Genomic_DNA"/>
</dbReference>
<keyword evidence="2" id="KW-0472">Membrane</keyword>
<sequence>MSSLDAQWTNDYNRLRTQQLNAAQAALDSLSNQLRAAETRPMDHGLTRVKVLRRRSQLEGLEQQLQSVGGGGGAGMRGSGSGGISGRLAKQREAMQEHDRIVEELGKGVGRLHQTSVVINDEANLHVRLLDDMDEDIERANASLMQETRHAQKANLHVRLLDDMDEDIERANASLVQETWHAQKVRQKSKTFWLYVTIIVLTIVLVLLIVSGL</sequence>
<gene>
    <name evidence="4" type="ORF">JKP88DRAFT_284326</name>
</gene>